<reference evidence="11" key="1">
    <citation type="journal article" date="2019" name="Int. J. Syst. Evol. Microbiol.">
        <title>The Global Catalogue of Microorganisms (GCM) 10K type strain sequencing project: providing services to taxonomists for standard genome sequencing and annotation.</title>
        <authorList>
            <consortium name="The Broad Institute Genomics Platform"/>
            <consortium name="The Broad Institute Genome Sequencing Center for Infectious Disease"/>
            <person name="Wu L."/>
            <person name="Ma J."/>
        </authorList>
    </citation>
    <scope>NUCLEOTIDE SEQUENCE [LARGE SCALE GENOMIC DNA]</scope>
    <source>
        <strain evidence="11">JCM 16929</strain>
    </source>
</reference>
<evidence type="ECO:0000256" key="9">
    <source>
        <dbReference type="SAM" id="Phobius"/>
    </source>
</evidence>
<accession>A0ABP6ZGB5</accession>
<keyword evidence="5 9" id="KW-0812">Transmembrane</keyword>
<feature type="transmembrane region" description="Helical" evidence="9">
    <location>
        <begin position="203"/>
        <end position="235"/>
    </location>
</feature>
<dbReference type="EMBL" id="BAABAB010000003">
    <property type="protein sequence ID" value="GAA3605353.1"/>
    <property type="molecule type" value="Genomic_DNA"/>
</dbReference>
<evidence type="ECO:0000256" key="7">
    <source>
        <dbReference type="ARBA" id="ARBA00023136"/>
    </source>
</evidence>
<keyword evidence="11" id="KW-1185">Reference proteome</keyword>
<evidence type="ECO:0000256" key="3">
    <source>
        <dbReference type="ARBA" id="ARBA00022448"/>
    </source>
</evidence>
<organism evidence="10 11">
    <name type="scientific">Microlunatus ginsengisoli</name>
    <dbReference type="NCBI Taxonomy" id="363863"/>
    <lineage>
        <taxon>Bacteria</taxon>
        <taxon>Bacillati</taxon>
        <taxon>Actinomycetota</taxon>
        <taxon>Actinomycetes</taxon>
        <taxon>Propionibacteriales</taxon>
        <taxon>Propionibacteriaceae</taxon>
        <taxon>Microlunatus</taxon>
    </lineage>
</organism>
<feature type="compositionally biased region" description="Acidic residues" evidence="8">
    <location>
        <begin position="251"/>
        <end position="268"/>
    </location>
</feature>
<evidence type="ECO:0000256" key="4">
    <source>
        <dbReference type="ARBA" id="ARBA00022475"/>
    </source>
</evidence>
<dbReference type="Pfam" id="PF03591">
    <property type="entry name" value="AzlC"/>
    <property type="match status" value="1"/>
</dbReference>
<sequence length="268" mass="26948">MSPDEGEPGNPGKPVDRPADPADFPERPAVLRAAIGLGVYAAVFGMSFGAVSIGSGLSLAQTMVLSLVMFSGASQFAFVGVVATGGAPAAAIAAALLLGVRNAFYGVPISEILAPRGLARLWTAHFVIDETTAMALGQATPRARRYAFWATGLVLCALWQVGSLTGAVIGAAIDPSAFGLDAAAPAVFLALLWPNLKRTENKIVALGGVVVALALVPVAPAGIPVVAAAVVAVVAGFRGGSAPARATGPEPDTDTEPEPDSDTEGEPV</sequence>
<dbReference type="Proteomes" id="UP001501490">
    <property type="component" value="Unassembled WGS sequence"/>
</dbReference>
<feature type="region of interest" description="Disordered" evidence="8">
    <location>
        <begin position="240"/>
        <end position="268"/>
    </location>
</feature>
<dbReference type="PANTHER" id="PTHR34979">
    <property type="entry name" value="INNER MEMBRANE PROTEIN YGAZ"/>
    <property type="match status" value="1"/>
</dbReference>
<feature type="transmembrane region" description="Helical" evidence="9">
    <location>
        <begin position="146"/>
        <end position="171"/>
    </location>
</feature>
<feature type="transmembrane region" description="Helical" evidence="9">
    <location>
        <begin position="177"/>
        <end position="196"/>
    </location>
</feature>
<name>A0ABP6ZGB5_9ACTN</name>
<keyword evidence="7 9" id="KW-0472">Membrane</keyword>
<protein>
    <recommendedName>
        <fullName evidence="12">Branched-chain amino acid ABC transporter permease</fullName>
    </recommendedName>
</protein>
<evidence type="ECO:0000313" key="10">
    <source>
        <dbReference type="EMBL" id="GAA3605353.1"/>
    </source>
</evidence>
<dbReference type="RefSeq" id="WP_344801404.1">
    <property type="nucleotide sequence ID" value="NZ_BAABAB010000003.1"/>
</dbReference>
<dbReference type="PANTHER" id="PTHR34979:SF1">
    <property type="entry name" value="INNER MEMBRANE PROTEIN YGAZ"/>
    <property type="match status" value="1"/>
</dbReference>
<evidence type="ECO:0000313" key="11">
    <source>
        <dbReference type="Proteomes" id="UP001501490"/>
    </source>
</evidence>
<evidence type="ECO:0000256" key="5">
    <source>
        <dbReference type="ARBA" id="ARBA00022692"/>
    </source>
</evidence>
<evidence type="ECO:0000256" key="6">
    <source>
        <dbReference type="ARBA" id="ARBA00022989"/>
    </source>
</evidence>
<evidence type="ECO:0000256" key="1">
    <source>
        <dbReference type="ARBA" id="ARBA00004651"/>
    </source>
</evidence>
<dbReference type="InterPro" id="IPR011606">
    <property type="entry name" value="Brnchd-chn_aa_trnsp_permease"/>
</dbReference>
<evidence type="ECO:0000256" key="2">
    <source>
        <dbReference type="ARBA" id="ARBA00010735"/>
    </source>
</evidence>
<comment type="similarity">
    <text evidence="2">Belongs to the AzlC family.</text>
</comment>
<keyword evidence="3" id="KW-0813">Transport</keyword>
<feature type="region of interest" description="Disordered" evidence="8">
    <location>
        <begin position="1"/>
        <end position="22"/>
    </location>
</feature>
<feature type="transmembrane region" description="Helical" evidence="9">
    <location>
        <begin position="29"/>
        <end position="51"/>
    </location>
</feature>
<gene>
    <name evidence="10" type="ORF">GCM10022236_04070</name>
</gene>
<keyword evidence="6 9" id="KW-1133">Transmembrane helix</keyword>
<keyword evidence="4" id="KW-1003">Cell membrane</keyword>
<comment type="subcellular location">
    <subcellularLocation>
        <location evidence="1">Cell membrane</location>
        <topology evidence="1">Multi-pass membrane protein</topology>
    </subcellularLocation>
</comment>
<proteinExistence type="inferred from homology"/>
<comment type="caution">
    <text evidence="10">The sequence shown here is derived from an EMBL/GenBank/DDBJ whole genome shotgun (WGS) entry which is preliminary data.</text>
</comment>
<evidence type="ECO:0000256" key="8">
    <source>
        <dbReference type="SAM" id="MobiDB-lite"/>
    </source>
</evidence>
<evidence type="ECO:0008006" key="12">
    <source>
        <dbReference type="Google" id="ProtNLM"/>
    </source>
</evidence>